<evidence type="ECO:0000313" key="3">
    <source>
        <dbReference type="Proteomes" id="UP000824281"/>
    </source>
</evidence>
<feature type="compositionally biased region" description="Low complexity" evidence="1">
    <location>
        <begin position="113"/>
        <end position="122"/>
    </location>
</feature>
<proteinExistence type="predicted"/>
<dbReference type="Proteomes" id="UP000824281">
    <property type="component" value="Chromosome"/>
</dbReference>
<sequence>MTNSDITPKTRRKRSGRVALTTMAALGGGALLSGCGEAAAEQAKAPMPVASAQDGEEVQVFENVFACAKETGMTRAECAEKREEALAIAEKEAPRFEALADCEQQFGEGKCQESPSDTTSPTESRRGPSFMPFLVGYMWGKSSTRPAPAFSSPGGGYQTSRGVRLGYAGAPGKYYAGSRAFQPARSVPKVKAASAMAKKAGFGETSRGWSLNSRAGRTATASSRGG</sequence>
<dbReference type="RefSeq" id="WP_221424606.1">
    <property type="nucleotide sequence ID" value="NZ_CP081295.1"/>
</dbReference>
<reference evidence="2 3" key="1">
    <citation type="submission" date="2021-08" db="EMBL/GenBank/DDBJ databases">
        <title>Comparative Genomics Analysis of the Genus Qipengyuania Reveals Extensive Genetic Diversity and Metabolic Versatility, Including the Description of Fifteen Novel Species.</title>
        <authorList>
            <person name="Liu Y."/>
        </authorList>
    </citation>
    <scope>NUCLEOTIDE SEQUENCE [LARGE SCALE GENOMIC DNA]</scope>
    <source>
        <strain evidence="2 3">1NDH13</strain>
    </source>
</reference>
<dbReference type="Pfam" id="PF06693">
    <property type="entry name" value="DUF1190"/>
    <property type="match status" value="1"/>
</dbReference>
<name>A0ABX8ZPJ6_9SPHN</name>
<feature type="region of interest" description="Disordered" evidence="1">
    <location>
        <begin position="107"/>
        <end position="128"/>
    </location>
</feature>
<feature type="compositionally biased region" description="Polar residues" evidence="1">
    <location>
        <begin position="207"/>
        <end position="226"/>
    </location>
</feature>
<dbReference type="EMBL" id="CP081295">
    <property type="protein sequence ID" value="QZD89103.1"/>
    <property type="molecule type" value="Genomic_DNA"/>
</dbReference>
<evidence type="ECO:0000256" key="1">
    <source>
        <dbReference type="SAM" id="MobiDB-lite"/>
    </source>
</evidence>
<keyword evidence="3" id="KW-1185">Reference proteome</keyword>
<dbReference type="InterPro" id="IPR009576">
    <property type="entry name" value="Biofilm_formation_YgiB"/>
</dbReference>
<protein>
    <submittedName>
        <fullName evidence="2">DUF1190 domain-containing protein</fullName>
    </submittedName>
</protein>
<organism evidence="2 3">
    <name type="scientific">Qipengyuania aurantiaca</name>
    <dbReference type="NCBI Taxonomy" id="2867233"/>
    <lineage>
        <taxon>Bacteria</taxon>
        <taxon>Pseudomonadati</taxon>
        <taxon>Pseudomonadota</taxon>
        <taxon>Alphaproteobacteria</taxon>
        <taxon>Sphingomonadales</taxon>
        <taxon>Erythrobacteraceae</taxon>
        <taxon>Qipengyuania</taxon>
    </lineage>
</organism>
<gene>
    <name evidence="2" type="ORF">K3148_09670</name>
</gene>
<evidence type="ECO:0000313" key="2">
    <source>
        <dbReference type="EMBL" id="QZD89103.1"/>
    </source>
</evidence>
<feature type="region of interest" description="Disordered" evidence="1">
    <location>
        <begin position="203"/>
        <end position="226"/>
    </location>
</feature>
<accession>A0ABX8ZPJ6</accession>